<dbReference type="InterPro" id="IPR036962">
    <property type="entry name" value="Glyco_hydro_3_N_sf"/>
</dbReference>
<evidence type="ECO:0000256" key="2">
    <source>
        <dbReference type="ARBA" id="ARBA00005336"/>
    </source>
</evidence>
<name>A0A940P9L5_9ENTE</name>
<dbReference type="EC" id="3.2.1.21" evidence="3"/>
<dbReference type="Gene3D" id="3.40.50.1700">
    <property type="entry name" value="Glycoside hydrolase family 3 C-terminal domain"/>
    <property type="match status" value="1"/>
</dbReference>
<dbReference type="Pfam" id="PF01915">
    <property type="entry name" value="Glyco_hydro_3_C"/>
    <property type="match status" value="1"/>
</dbReference>
<evidence type="ECO:0000259" key="8">
    <source>
        <dbReference type="SMART" id="SM01217"/>
    </source>
</evidence>
<evidence type="ECO:0000256" key="7">
    <source>
        <dbReference type="RuleBase" id="RU361161"/>
    </source>
</evidence>
<sequence length="739" mass="81963">MDNQQLVTLLSELTIDEKIGQLVQLSGDFFQEDEAMLVGPQKKLGINEAMIELVGSVLNVTGAEKVRQIQDNYLAKSRHKIPLMFMADIIYGYQTVYPIPLGQAASWNPELIEEGYQKIALESVAGGAHVTYAPMVDLVKDPRWGRCLESTGEDVYLNSRYAEAMVRGFQHNFDQGQGLASCVKHFAAYGAAEGGRDYNHVDMSERRLRQEYLPAYQAAVNAGSKLVMTSFNTVEGVPATGNKWLMHDVLREEWGFDGVVISDYAAVQELVTHGYAENNKEATYLAMAASNDIDMKTACYANHLAELIAEGRISMEQLDQAVWRVLCLKNDLGLFEDPYRGVSLEGENKGVFTSENRQMARNIASESMVLLKNENQVLPLKPEQKVALIGPYGDSQELMGLWAVHGRMEDVTTIKEAMSKHSPSVSYEQGCDMLEDYTFLGEFGYSQKIISGVELSPEEKEATKDGAIKLASESDVIVMALGEHTLQSGEAGSRTSLRLPLKQQELLKELAELRKPLVLLTISGRPLVLTEEVALVDGLIQAWFPGTEGGNALADILYGKINPSGRLTQSFPFNEGQIPVYYNNYSTGRPENESQHSGRFVSKYLDAPNQPLFPFGYGLSYHESSYSALQVDSETLSAENPLTVTVTVTNLAGLAGQEVVQLYVRDLYASIVQPVKLLKGFQKIQLEAGESREVSFEISEEMLRFYQQDGQFASEVGDFDIFIGRNSQDCQKIRVRLVA</sequence>
<comment type="caution">
    <text evidence="9">The sequence shown here is derived from an EMBL/GenBank/DDBJ whole genome shotgun (WGS) entry which is preliminary data.</text>
</comment>
<keyword evidence="4" id="KW-0732">Signal</keyword>
<dbReference type="SUPFAM" id="SSF51445">
    <property type="entry name" value="(Trans)glycosidases"/>
    <property type="match status" value="1"/>
</dbReference>
<comment type="similarity">
    <text evidence="2 7">Belongs to the glycosyl hydrolase 3 family.</text>
</comment>
<dbReference type="SUPFAM" id="SSF52279">
    <property type="entry name" value="Beta-D-glucan exohydrolase, C-terminal domain"/>
    <property type="match status" value="1"/>
</dbReference>
<evidence type="ECO:0000256" key="5">
    <source>
        <dbReference type="ARBA" id="ARBA00022801"/>
    </source>
</evidence>
<keyword evidence="5 7" id="KW-0378">Hydrolase</keyword>
<protein>
    <recommendedName>
        <fullName evidence="3">beta-glucosidase</fullName>
        <ecNumber evidence="3">3.2.1.21</ecNumber>
    </recommendedName>
</protein>
<dbReference type="InterPro" id="IPR036881">
    <property type="entry name" value="Glyco_hydro_3_C_sf"/>
</dbReference>
<dbReference type="InterPro" id="IPR026891">
    <property type="entry name" value="Fn3-like"/>
</dbReference>
<dbReference type="PANTHER" id="PTHR30620">
    <property type="entry name" value="PERIPLASMIC BETA-GLUCOSIDASE-RELATED"/>
    <property type="match status" value="1"/>
</dbReference>
<accession>A0A940P9L5</accession>
<dbReference type="InterPro" id="IPR002772">
    <property type="entry name" value="Glyco_hydro_3_C"/>
</dbReference>
<dbReference type="PROSITE" id="PS00775">
    <property type="entry name" value="GLYCOSYL_HYDROL_F3"/>
    <property type="match status" value="1"/>
</dbReference>
<dbReference type="Gene3D" id="3.20.20.300">
    <property type="entry name" value="Glycoside hydrolase, family 3, N-terminal domain"/>
    <property type="match status" value="1"/>
</dbReference>
<evidence type="ECO:0000313" key="9">
    <source>
        <dbReference type="EMBL" id="MBP1042166.1"/>
    </source>
</evidence>
<proteinExistence type="inferred from homology"/>
<dbReference type="EMBL" id="JAEEGA010000009">
    <property type="protein sequence ID" value="MBP1042166.1"/>
    <property type="molecule type" value="Genomic_DNA"/>
</dbReference>
<dbReference type="RefSeq" id="WP_209529112.1">
    <property type="nucleotide sequence ID" value="NZ_JAEEGA010000009.1"/>
</dbReference>
<dbReference type="NCBIfam" id="NF011678">
    <property type="entry name" value="PRK15098.1"/>
    <property type="match status" value="1"/>
</dbReference>
<dbReference type="InterPro" id="IPR017853">
    <property type="entry name" value="GH"/>
</dbReference>
<evidence type="ECO:0000256" key="1">
    <source>
        <dbReference type="ARBA" id="ARBA00000448"/>
    </source>
</evidence>
<keyword evidence="10" id="KW-1185">Reference proteome</keyword>
<dbReference type="Proteomes" id="UP000674938">
    <property type="component" value="Unassembled WGS sequence"/>
</dbReference>
<dbReference type="Pfam" id="PF00933">
    <property type="entry name" value="Glyco_hydro_3"/>
    <property type="match status" value="1"/>
</dbReference>
<organism evidence="9 10">
    <name type="scientific">Vagococcus allomyrinae</name>
    <dbReference type="NCBI Taxonomy" id="2794353"/>
    <lineage>
        <taxon>Bacteria</taxon>
        <taxon>Bacillati</taxon>
        <taxon>Bacillota</taxon>
        <taxon>Bacilli</taxon>
        <taxon>Lactobacillales</taxon>
        <taxon>Enterococcaceae</taxon>
        <taxon>Vagococcus</taxon>
    </lineage>
</organism>
<dbReference type="GO" id="GO:0008422">
    <property type="term" value="F:beta-glucosidase activity"/>
    <property type="evidence" value="ECO:0007669"/>
    <property type="project" value="UniProtKB-EC"/>
</dbReference>
<dbReference type="PRINTS" id="PR00133">
    <property type="entry name" value="GLHYDRLASE3"/>
</dbReference>
<reference evidence="9" key="1">
    <citation type="submission" date="2020-12" db="EMBL/GenBank/DDBJ databases">
        <title>Vagococcus allomyrinae sp. nov. and Enterococcus lavae sp. nov., isolated from the larvae of Allomyrina dichotoma.</title>
        <authorList>
            <person name="Lee S.D."/>
        </authorList>
    </citation>
    <scope>NUCLEOTIDE SEQUENCE</scope>
    <source>
        <strain evidence="9">BWB3-3</strain>
    </source>
</reference>
<evidence type="ECO:0000313" key="10">
    <source>
        <dbReference type="Proteomes" id="UP000674938"/>
    </source>
</evidence>
<feature type="domain" description="Fibronectin type III-like" evidence="8">
    <location>
        <begin position="658"/>
        <end position="727"/>
    </location>
</feature>
<dbReference type="AlphaFoldDB" id="A0A940P9L5"/>
<dbReference type="PANTHER" id="PTHR30620:SF16">
    <property type="entry name" value="LYSOSOMAL BETA GLUCOSIDASE"/>
    <property type="match status" value="1"/>
</dbReference>
<dbReference type="Gene3D" id="2.60.40.10">
    <property type="entry name" value="Immunoglobulins"/>
    <property type="match status" value="1"/>
</dbReference>
<dbReference type="InterPro" id="IPR001764">
    <property type="entry name" value="Glyco_hydro_3_N"/>
</dbReference>
<dbReference type="Pfam" id="PF14310">
    <property type="entry name" value="Fn3-like"/>
    <property type="match status" value="1"/>
</dbReference>
<keyword evidence="6 7" id="KW-0326">Glycosidase</keyword>
<comment type="catalytic activity">
    <reaction evidence="1">
        <text>Hydrolysis of terminal, non-reducing beta-D-glucosyl residues with release of beta-D-glucose.</text>
        <dbReference type="EC" id="3.2.1.21"/>
    </reaction>
</comment>
<dbReference type="InterPro" id="IPR051915">
    <property type="entry name" value="Cellulose_Degrad_GH3"/>
</dbReference>
<dbReference type="InterPro" id="IPR019800">
    <property type="entry name" value="Glyco_hydro_3_AS"/>
</dbReference>
<evidence type="ECO:0000256" key="4">
    <source>
        <dbReference type="ARBA" id="ARBA00022729"/>
    </source>
</evidence>
<dbReference type="GO" id="GO:0009251">
    <property type="term" value="P:glucan catabolic process"/>
    <property type="evidence" value="ECO:0007669"/>
    <property type="project" value="TreeGrafter"/>
</dbReference>
<dbReference type="FunFam" id="2.60.40.10:FF:000495">
    <property type="entry name" value="Periplasmic beta-glucosidase"/>
    <property type="match status" value="1"/>
</dbReference>
<evidence type="ECO:0000256" key="6">
    <source>
        <dbReference type="ARBA" id="ARBA00023295"/>
    </source>
</evidence>
<dbReference type="InterPro" id="IPR013783">
    <property type="entry name" value="Ig-like_fold"/>
</dbReference>
<evidence type="ECO:0000256" key="3">
    <source>
        <dbReference type="ARBA" id="ARBA00012744"/>
    </source>
</evidence>
<dbReference type="SMART" id="SM01217">
    <property type="entry name" value="Fn3_like"/>
    <property type="match status" value="1"/>
</dbReference>
<gene>
    <name evidence="9" type="primary">bglX</name>
    <name evidence="9" type="ORF">I6N95_14190</name>
</gene>